<dbReference type="RefSeq" id="WP_090985843.1">
    <property type="nucleotide sequence ID" value="NZ_FOJM01000014.1"/>
</dbReference>
<keyword evidence="2" id="KW-1185">Reference proteome</keyword>
<evidence type="ECO:0000313" key="1">
    <source>
        <dbReference type="EMBL" id="SFA55119.1"/>
    </source>
</evidence>
<dbReference type="Gene3D" id="3.40.50.10140">
    <property type="entry name" value="Toll/interleukin-1 receptor homology (TIR) domain"/>
    <property type="match status" value="1"/>
</dbReference>
<evidence type="ECO:0000313" key="2">
    <source>
        <dbReference type="Proteomes" id="UP000198836"/>
    </source>
</evidence>
<dbReference type="InterPro" id="IPR035897">
    <property type="entry name" value="Toll_tir_struct_dom_sf"/>
</dbReference>
<dbReference type="OrthoDB" id="4772211at2"/>
<gene>
    <name evidence="1" type="ORF">SAMN04488511_11490</name>
</gene>
<dbReference type="EMBL" id="FOJM01000014">
    <property type="protein sequence ID" value="SFA55119.1"/>
    <property type="molecule type" value="Genomic_DNA"/>
</dbReference>
<sequence length="450" mass="51318">MDAQEIVIVDIVYRAYYHAYQKNEMRGIVDIANENGLSLEDVKRSILFLEGENQIKFDNKGYDPVKSGAVYKLTKSGYSWFAKTCYENELLNRTKPPVTTRKNQMKIFISHASSNKKYGSALVELLLGIGIKDEQIVFTSNPAYGIPIGNNIFNWLKTQISEESFVVYLLSPDYYKSIACLNEMGASWIVENEHAAIFLPGFDLSDKSFQSGAIDPREIGFFINDEDRLTQFCQMLEKYFSITTNYVILAQRIKKFLSEIDALAGELEPVKAEKAPSSERTKSEVTEIERSLREGVELKRKIDDIPIISGTYGLSKQSEKFLKDILADKASDAELLMLNYIISRAKFKLGVGWQMQHEISTINDWEDVVELNHMLSRDYETVIRKFDIRGLTEVSAVTSYDNPKEVSLKNDLAKYMLNLPQDLVDKIEDSVNRNRKSGNSVVEELDDLPF</sequence>
<accession>A0A1I0TTK9</accession>
<dbReference type="SUPFAM" id="SSF52200">
    <property type="entry name" value="Toll/Interleukin receptor TIR domain"/>
    <property type="match status" value="1"/>
</dbReference>
<protein>
    <submittedName>
        <fullName evidence="1">TIR domain-containing protein</fullName>
    </submittedName>
</protein>
<name>A0A1I0TTK9_9SPHI</name>
<dbReference type="Proteomes" id="UP000198836">
    <property type="component" value="Unassembled WGS sequence"/>
</dbReference>
<proteinExistence type="predicted"/>
<reference evidence="2" key="1">
    <citation type="submission" date="2016-10" db="EMBL/GenBank/DDBJ databases">
        <authorList>
            <person name="Varghese N."/>
            <person name="Submissions S."/>
        </authorList>
    </citation>
    <scope>NUCLEOTIDE SEQUENCE [LARGE SCALE GENOMIC DNA]</scope>
    <source>
        <strain evidence="2">DSM 18130</strain>
    </source>
</reference>
<organism evidence="1 2">
    <name type="scientific">Pedobacter suwonensis</name>
    <dbReference type="NCBI Taxonomy" id="332999"/>
    <lineage>
        <taxon>Bacteria</taxon>
        <taxon>Pseudomonadati</taxon>
        <taxon>Bacteroidota</taxon>
        <taxon>Sphingobacteriia</taxon>
        <taxon>Sphingobacteriales</taxon>
        <taxon>Sphingobacteriaceae</taxon>
        <taxon>Pedobacter</taxon>
    </lineage>
</organism>
<dbReference type="STRING" id="332999.SAMN04488511_11490"/>
<dbReference type="AlphaFoldDB" id="A0A1I0TTK9"/>